<dbReference type="InterPro" id="IPR000043">
    <property type="entry name" value="Adenosylhomocysteinase-like"/>
</dbReference>
<dbReference type="GO" id="GO:0006730">
    <property type="term" value="P:one-carbon metabolic process"/>
    <property type="evidence" value="ECO:0007669"/>
    <property type="project" value="UniProtKB-KW"/>
</dbReference>
<feature type="binding site" evidence="11">
    <location>
        <position position="397"/>
    </location>
    <ligand>
        <name>NAD(+)</name>
        <dbReference type="ChEBI" id="CHEBI:57540"/>
    </ligand>
</feature>
<accession>A0AAP0BVT2</accession>
<dbReference type="Pfam" id="PF00670">
    <property type="entry name" value="AdoHcyase_NAD"/>
    <property type="match status" value="1"/>
</dbReference>
<protein>
    <recommendedName>
        <fullName evidence="4 12">Adenosylhomocysteinase</fullName>
        <ecNumber evidence="8 12">3.13.2.1</ecNumber>
    </recommendedName>
</protein>
<evidence type="ECO:0000256" key="7">
    <source>
        <dbReference type="ARBA" id="ARBA00023027"/>
    </source>
</evidence>
<comment type="caution">
    <text evidence="15">The sequence shown here is derived from an EMBL/GenBank/DDBJ whole genome shotgun (WGS) entry which is preliminary data.</text>
</comment>
<feature type="binding site" evidence="11">
    <location>
        <begin position="271"/>
        <end position="276"/>
    </location>
    <ligand>
        <name>NAD(+)</name>
        <dbReference type="ChEBI" id="CHEBI:57540"/>
    </ligand>
</feature>
<dbReference type="Gene3D" id="3.40.50.720">
    <property type="entry name" value="NAD(P)-binding Rossmann-like Domain"/>
    <property type="match status" value="1"/>
</dbReference>
<feature type="binding site" evidence="10">
    <location>
        <position position="64"/>
    </location>
    <ligand>
        <name>substrate</name>
    </ligand>
</feature>
<evidence type="ECO:0000256" key="13">
    <source>
        <dbReference type="RuleBase" id="RU004166"/>
    </source>
</evidence>
<comment type="similarity">
    <text evidence="3 13">Belongs to the adenosylhomocysteinase family.</text>
</comment>
<dbReference type="InterPro" id="IPR015878">
    <property type="entry name" value="Ado_hCys_hydrolase_NAD-bd"/>
</dbReference>
<feature type="binding site" evidence="10">
    <location>
        <position position="139"/>
    </location>
    <ligand>
        <name>substrate</name>
    </ligand>
</feature>
<dbReference type="Proteomes" id="UP001418222">
    <property type="component" value="Unassembled WGS sequence"/>
</dbReference>
<dbReference type="PROSITE" id="PS00739">
    <property type="entry name" value="ADOHCYASE_2"/>
    <property type="match status" value="1"/>
</dbReference>
<dbReference type="AlphaFoldDB" id="A0AAP0BVT2"/>
<dbReference type="PANTHER" id="PTHR23420:SF0">
    <property type="entry name" value="ADENOSYLHOMOCYSTEINASE"/>
    <property type="match status" value="1"/>
</dbReference>
<proteinExistence type="inferred from homology"/>
<evidence type="ECO:0000256" key="3">
    <source>
        <dbReference type="ARBA" id="ARBA00007122"/>
    </source>
</evidence>
<dbReference type="SMART" id="SM00996">
    <property type="entry name" value="AdoHcyase"/>
    <property type="match status" value="1"/>
</dbReference>
<keyword evidence="7 11" id="KW-0520">NAD</keyword>
<dbReference type="SUPFAM" id="SSF52283">
    <property type="entry name" value="Formate/glycerate dehydrogenase catalytic domain-like"/>
    <property type="match status" value="1"/>
</dbReference>
<gene>
    <name evidence="15" type="primary">SAHH</name>
    <name evidence="15" type="ORF">KSP39_PZI005446</name>
</gene>
<dbReference type="PANTHER" id="PTHR23420">
    <property type="entry name" value="ADENOSYLHOMOCYSTEINASE"/>
    <property type="match status" value="1"/>
</dbReference>
<feature type="binding site" evidence="11">
    <location>
        <position position="292"/>
    </location>
    <ligand>
        <name>NAD(+)</name>
        <dbReference type="ChEBI" id="CHEBI:57540"/>
    </ligand>
</feature>
<feature type="binding site" evidence="10">
    <location>
        <position position="205"/>
    </location>
    <ligand>
        <name>substrate</name>
    </ligand>
</feature>
<sequence>MALLVEKSASGREYKVKDMSQADFGRLELELAEVEMPGLMACRAEFGPSQPFKGARISGSLHMTIQTAVLIETLIALGAEVRWCSSNIFSTQDHAAAAIARDSAAVFAWKGETLREYWWCAERCLDWGTGGGPDLIVDDGSDATILIQEGVRAEEEYENTGKLPDPDSADSAELQIVLGLIRDSIKLDPNKYRKKRERIVGVSEETTTGVKRLYRMQQSGTLLFPAININDSVTKSKFDNLYGCRHSLPDGLMRATDVMIAGKVGVVCGYGDVGKGCAAALKNAGARVVVTEIDPICALQALMEGIPVLRLEDIVADADIFVTTTGNKDIIMVDDMRKMKNNAIVCNIGHFDNEINMTGLESYPGVKRITIKPQTDRWVFPDTNRGIIVLAEGRLMNLGCATGHPSFVMSCSFTNQVIAQLELWNERSSGKYEKKVYVLPKHLDEKVAALHLEKLGAKLTKLSPAQAEYISVPVEGPYKPPHYRY</sequence>
<dbReference type="EC" id="3.13.2.1" evidence="8 12"/>
<evidence type="ECO:0000256" key="11">
    <source>
        <dbReference type="PIRSR" id="PIRSR001109-2"/>
    </source>
</evidence>
<organism evidence="15 16">
    <name type="scientific">Platanthera zijinensis</name>
    <dbReference type="NCBI Taxonomy" id="2320716"/>
    <lineage>
        <taxon>Eukaryota</taxon>
        <taxon>Viridiplantae</taxon>
        <taxon>Streptophyta</taxon>
        <taxon>Embryophyta</taxon>
        <taxon>Tracheophyta</taxon>
        <taxon>Spermatophyta</taxon>
        <taxon>Magnoliopsida</taxon>
        <taxon>Liliopsida</taxon>
        <taxon>Asparagales</taxon>
        <taxon>Orchidaceae</taxon>
        <taxon>Orchidoideae</taxon>
        <taxon>Orchideae</taxon>
        <taxon>Orchidinae</taxon>
        <taxon>Platanthera</taxon>
    </lineage>
</organism>
<comment type="pathway">
    <text evidence="2 12">Amino-acid biosynthesis; L-homocysteine biosynthesis; L-homocysteine from S-adenosyl-L-homocysteine: step 1/1.</text>
</comment>
<dbReference type="InterPro" id="IPR036291">
    <property type="entry name" value="NAD(P)-bd_dom_sf"/>
</dbReference>
<feature type="binding site" evidence="11">
    <location>
        <position position="404"/>
    </location>
    <ligand>
        <name>NAD(+)</name>
        <dbReference type="ChEBI" id="CHEBI:57540"/>
    </ligand>
</feature>
<dbReference type="GO" id="GO:0004013">
    <property type="term" value="F:adenosylhomocysteinase activity"/>
    <property type="evidence" value="ECO:0007669"/>
    <property type="project" value="UniProtKB-EC"/>
</dbReference>
<feature type="binding site" evidence="10">
    <location>
        <position position="239"/>
    </location>
    <ligand>
        <name>substrate</name>
    </ligand>
</feature>
<feature type="binding site" evidence="10">
    <location>
        <position position="235"/>
    </location>
    <ligand>
        <name>substrate</name>
    </ligand>
</feature>
<comment type="cofactor">
    <cofactor evidence="11 12">
        <name>NAD(+)</name>
        <dbReference type="ChEBI" id="CHEBI:57540"/>
    </cofactor>
    <text evidence="11 12">Binds 1 NAD(+) per subunit.</text>
</comment>
<dbReference type="SUPFAM" id="SSF51735">
    <property type="entry name" value="NAD(P)-binding Rossmann-fold domains"/>
    <property type="match status" value="1"/>
</dbReference>
<keyword evidence="5 12" id="KW-0554">One-carbon metabolism</keyword>
<feature type="domain" description="S-adenosyl-L-homocysteine hydrolase NAD binding" evidence="14">
    <location>
        <begin position="240"/>
        <end position="403"/>
    </location>
</feature>
<comment type="function">
    <text evidence="1">Adenosylhomocysteine is a competitive inhibitor of S-adenosyl-L-methionine-dependent methyl transferase reactions; therefore adenosylhomocysteinase may play a key role in the control of methylations via regulation of the intracellular concentration of adenosylhomocysteine.</text>
</comment>
<evidence type="ECO:0000256" key="1">
    <source>
        <dbReference type="ARBA" id="ARBA00002639"/>
    </source>
</evidence>
<dbReference type="PROSITE" id="PS00738">
    <property type="entry name" value="ADOHCYASE_1"/>
    <property type="match status" value="1"/>
</dbReference>
<evidence type="ECO:0000256" key="4">
    <source>
        <dbReference type="ARBA" id="ARBA00022091"/>
    </source>
</evidence>
<evidence type="ECO:0000313" key="16">
    <source>
        <dbReference type="Proteomes" id="UP001418222"/>
    </source>
</evidence>
<dbReference type="InterPro" id="IPR042172">
    <property type="entry name" value="Adenosylhomocyst_ase-like_sf"/>
</dbReference>
<feature type="binding site" evidence="11">
    <location>
        <begin position="206"/>
        <end position="208"/>
    </location>
    <ligand>
        <name>NAD(+)</name>
        <dbReference type="ChEBI" id="CHEBI:57540"/>
    </ligand>
</feature>
<dbReference type="InterPro" id="IPR020082">
    <property type="entry name" value="S-Ado-L-homoCys_hydrolase_CS"/>
</dbReference>
<reference evidence="15 16" key="1">
    <citation type="journal article" date="2022" name="Nat. Plants">
        <title>Genomes of leafy and leafless Platanthera orchids illuminate the evolution of mycoheterotrophy.</title>
        <authorList>
            <person name="Li M.H."/>
            <person name="Liu K.W."/>
            <person name="Li Z."/>
            <person name="Lu H.C."/>
            <person name="Ye Q.L."/>
            <person name="Zhang D."/>
            <person name="Wang J.Y."/>
            <person name="Li Y.F."/>
            <person name="Zhong Z.M."/>
            <person name="Liu X."/>
            <person name="Yu X."/>
            <person name="Liu D.K."/>
            <person name="Tu X.D."/>
            <person name="Liu B."/>
            <person name="Hao Y."/>
            <person name="Liao X.Y."/>
            <person name="Jiang Y.T."/>
            <person name="Sun W.H."/>
            <person name="Chen J."/>
            <person name="Chen Y.Q."/>
            <person name="Ai Y."/>
            <person name="Zhai J.W."/>
            <person name="Wu S.S."/>
            <person name="Zhou Z."/>
            <person name="Hsiao Y.Y."/>
            <person name="Wu W.L."/>
            <person name="Chen Y.Y."/>
            <person name="Lin Y.F."/>
            <person name="Hsu J.L."/>
            <person name="Li C.Y."/>
            <person name="Wang Z.W."/>
            <person name="Zhao X."/>
            <person name="Zhong W.Y."/>
            <person name="Ma X.K."/>
            <person name="Ma L."/>
            <person name="Huang J."/>
            <person name="Chen G.Z."/>
            <person name="Huang M.Z."/>
            <person name="Huang L."/>
            <person name="Peng D.H."/>
            <person name="Luo Y.B."/>
            <person name="Zou S.Q."/>
            <person name="Chen S.P."/>
            <person name="Lan S."/>
            <person name="Tsai W.C."/>
            <person name="Van de Peer Y."/>
            <person name="Liu Z.J."/>
        </authorList>
    </citation>
    <scope>NUCLEOTIDE SEQUENCE [LARGE SCALE GENOMIC DNA]</scope>
    <source>
        <strain evidence="15">Lor287</strain>
    </source>
</reference>
<dbReference type="EMBL" id="JBBWWQ010000004">
    <property type="protein sequence ID" value="KAK8949677.1"/>
    <property type="molecule type" value="Genomic_DNA"/>
</dbReference>
<dbReference type="Gene3D" id="3.40.50.1480">
    <property type="entry name" value="Adenosylhomocysteinase-like"/>
    <property type="match status" value="1"/>
</dbReference>
<dbReference type="CDD" id="cd00401">
    <property type="entry name" value="SAHH"/>
    <property type="match status" value="1"/>
</dbReference>
<dbReference type="NCBIfam" id="TIGR00936">
    <property type="entry name" value="ahcY"/>
    <property type="match status" value="1"/>
</dbReference>
<evidence type="ECO:0000256" key="10">
    <source>
        <dbReference type="PIRSR" id="PIRSR001109-1"/>
    </source>
</evidence>
<evidence type="ECO:0000256" key="9">
    <source>
        <dbReference type="ARBA" id="ARBA00048858"/>
    </source>
</evidence>
<evidence type="ECO:0000256" key="5">
    <source>
        <dbReference type="ARBA" id="ARBA00022563"/>
    </source>
</evidence>
<dbReference type="FunFam" id="3.40.50.720:FF:000004">
    <property type="entry name" value="Adenosylhomocysteinase"/>
    <property type="match status" value="1"/>
</dbReference>
<name>A0AAP0BVT2_9ASPA</name>
<comment type="catalytic activity">
    <reaction evidence="9 12">
        <text>S-adenosyl-L-homocysteine + H2O = L-homocysteine + adenosine</text>
        <dbReference type="Rhea" id="RHEA:21708"/>
        <dbReference type="ChEBI" id="CHEBI:15377"/>
        <dbReference type="ChEBI" id="CHEBI:16335"/>
        <dbReference type="ChEBI" id="CHEBI:57856"/>
        <dbReference type="ChEBI" id="CHEBI:58199"/>
        <dbReference type="EC" id="3.13.2.1"/>
    </reaction>
</comment>
<dbReference type="Pfam" id="PF05221">
    <property type="entry name" value="AdoHcyase"/>
    <property type="match status" value="1"/>
</dbReference>
<dbReference type="SMART" id="SM00997">
    <property type="entry name" value="AdoHcyase_NAD"/>
    <property type="match status" value="1"/>
</dbReference>
<evidence type="ECO:0000259" key="14">
    <source>
        <dbReference type="SMART" id="SM00997"/>
    </source>
</evidence>
<feature type="binding site" evidence="11">
    <location>
        <begin position="348"/>
        <end position="350"/>
    </location>
    <ligand>
        <name>NAD(+)</name>
        <dbReference type="ChEBI" id="CHEBI:57540"/>
    </ligand>
</feature>
<evidence type="ECO:0000313" key="15">
    <source>
        <dbReference type="EMBL" id="KAK8949677.1"/>
    </source>
</evidence>
<keyword evidence="16" id="KW-1185">Reference proteome</keyword>
<evidence type="ECO:0000256" key="8">
    <source>
        <dbReference type="ARBA" id="ARBA00034527"/>
    </source>
</evidence>
<dbReference type="GO" id="GO:0005829">
    <property type="term" value="C:cytosol"/>
    <property type="evidence" value="ECO:0007669"/>
    <property type="project" value="TreeGrafter"/>
</dbReference>
<keyword evidence="6 12" id="KW-0378">Hydrolase</keyword>
<dbReference type="GO" id="GO:0033353">
    <property type="term" value="P:S-adenosylmethionine cycle"/>
    <property type="evidence" value="ECO:0007669"/>
    <property type="project" value="TreeGrafter"/>
</dbReference>
<dbReference type="NCBIfam" id="NF004005">
    <property type="entry name" value="PRK05476.2-3"/>
    <property type="match status" value="1"/>
</dbReference>
<evidence type="ECO:0000256" key="12">
    <source>
        <dbReference type="RuleBase" id="RU000548"/>
    </source>
</evidence>
<evidence type="ECO:0000256" key="2">
    <source>
        <dbReference type="ARBA" id="ARBA00005195"/>
    </source>
</evidence>
<dbReference type="PIRSF" id="PIRSF001109">
    <property type="entry name" value="Ad_hcy_hydrolase"/>
    <property type="match status" value="1"/>
</dbReference>
<dbReference type="HAMAP" id="MF_00563">
    <property type="entry name" value="AdoHcyase"/>
    <property type="match status" value="1"/>
</dbReference>
<evidence type="ECO:0000256" key="6">
    <source>
        <dbReference type="ARBA" id="ARBA00022801"/>
    </source>
</evidence>